<keyword evidence="3" id="KW-0479">Metal-binding</keyword>
<dbReference type="PROSITE" id="PS51379">
    <property type="entry name" value="4FE4S_FER_2"/>
    <property type="match status" value="2"/>
</dbReference>
<dbReference type="EMBL" id="VSSQ01014672">
    <property type="protein sequence ID" value="MPM54151.1"/>
    <property type="molecule type" value="Genomic_DNA"/>
</dbReference>
<dbReference type="InterPro" id="IPR012349">
    <property type="entry name" value="Split_barrel_FMN-bd"/>
</dbReference>
<sequence>MESKYYLKILKDEIHSVVVATIDDNGLPQTRVIDIMLVDDNSIYFITAKGKEFYHQLMKQEYVSVSGMSGGKSSLNKKSISLRGKVKNIGQNLLDEVFEENPYMKEIYPHRESRSALEVFKLYEGQGEFFDLSTKPINRASFIIGKSQIKDSGYIINYKCQACSLCMSKCPTNCIQSGEKYKIIKNNCLHCGNCYEVCPYEAIDKK</sequence>
<keyword evidence="6" id="KW-0411">Iron-sulfur</keyword>
<feature type="domain" description="4Fe-4S ferredoxin-type" evidence="7">
    <location>
        <begin position="179"/>
        <end position="206"/>
    </location>
</feature>
<name>A0A645APB6_9ZZZZ</name>
<organism evidence="8">
    <name type="scientific">bioreactor metagenome</name>
    <dbReference type="NCBI Taxonomy" id="1076179"/>
    <lineage>
        <taxon>unclassified sequences</taxon>
        <taxon>metagenomes</taxon>
        <taxon>ecological metagenomes</taxon>
    </lineage>
</organism>
<evidence type="ECO:0000256" key="6">
    <source>
        <dbReference type="ARBA" id="ARBA00023014"/>
    </source>
</evidence>
<evidence type="ECO:0000256" key="4">
    <source>
        <dbReference type="ARBA" id="ARBA00022982"/>
    </source>
</evidence>
<dbReference type="Pfam" id="PF12838">
    <property type="entry name" value="Fer4_7"/>
    <property type="match status" value="1"/>
</dbReference>
<dbReference type="AlphaFoldDB" id="A0A645APB6"/>
<dbReference type="Pfam" id="PF01243">
    <property type="entry name" value="PNPOx_N"/>
    <property type="match status" value="1"/>
</dbReference>
<dbReference type="GO" id="GO:0046872">
    <property type="term" value="F:metal ion binding"/>
    <property type="evidence" value="ECO:0007669"/>
    <property type="project" value="UniProtKB-KW"/>
</dbReference>
<reference evidence="8" key="1">
    <citation type="submission" date="2019-08" db="EMBL/GenBank/DDBJ databases">
        <authorList>
            <person name="Kucharzyk K."/>
            <person name="Murdoch R.W."/>
            <person name="Higgins S."/>
            <person name="Loffler F."/>
        </authorList>
    </citation>
    <scope>NUCLEOTIDE SEQUENCE</scope>
</reference>
<dbReference type="Gene3D" id="3.30.70.20">
    <property type="match status" value="1"/>
</dbReference>
<dbReference type="PROSITE" id="PS00198">
    <property type="entry name" value="4FE4S_FER_1"/>
    <property type="match status" value="1"/>
</dbReference>
<evidence type="ECO:0000256" key="1">
    <source>
        <dbReference type="ARBA" id="ARBA00022448"/>
    </source>
</evidence>
<dbReference type="SUPFAM" id="SSF54862">
    <property type="entry name" value="4Fe-4S ferredoxins"/>
    <property type="match status" value="1"/>
</dbReference>
<evidence type="ECO:0000256" key="3">
    <source>
        <dbReference type="ARBA" id="ARBA00022723"/>
    </source>
</evidence>
<dbReference type="InterPro" id="IPR011576">
    <property type="entry name" value="Pyridox_Oxase_N"/>
</dbReference>
<dbReference type="InterPro" id="IPR017900">
    <property type="entry name" value="4Fe4S_Fe_S_CS"/>
</dbReference>
<dbReference type="InterPro" id="IPR017896">
    <property type="entry name" value="4Fe4S_Fe-S-bd"/>
</dbReference>
<feature type="domain" description="4Fe-4S ferredoxin-type" evidence="7">
    <location>
        <begin position="152"/>
        <end position="176"/>
    </location>
</feature>
<keyword evidence="5" id="KW-0408">Iron</keyword>
<evidence type="ECO:0000313" key="8">
    <source>
        <dbReference type="EMBL" id="MPM54151.1"/>
    </source>
</evidence>
<dbReference type="GO" id="GO:0051539">
    <property type="term" value="F:4 iron, 4 sulfur cluster binding"/>
    <property type="evidence" value="ECO:0007669"/>
    <property type="project" value="UniProtKB-KW"/>
</dbReference>
<gene>
    <name evidence="8" type="ORF">SDC9_100924</name>
</gene>
<dbReference type="PANTHER" id="PTHR42859">
    <property type="entry name" value="OXIDOREDUCTASE"/>
    <property type="match status" value="1"/>
</dbReference>
<dbReference type="Gene3D" id="2.30.110.10">
    <property type="entry name" value="Electron Transport, Fmn-binding Protein, Chain A"/>
    <property type="match status" value="1"/>
</dbReference>
<dbReference type="InterPro" id="IPR050294">
    <property type="entry name" value="RnfB_subfamily"/>
</dbReference>
<dbReference type="PANTHER" id="PTHR42859:SF10">
    <property type="entry name" value="DIMETHYLSULFOXIDE REDUCTASE CHAIN B"/>
    <property type="match status" value="1"/>
</dbReference>
<protein>
    <recommendedName>
        <fullName evidence="7">4Fe-4S ferredoxin-type domain-containing protein</fullName>
    </recommendedName>
</protein>
<keyword evidence="2" id="KW-0004">4Fe-4S</keyword>
<comment type="caution">
    <text evidence="8">The sequence shown here is derived from an EMBL/GenBank/DDBJ whole genome shotgun (WGS) entry which is preliminary data.</text>
</comment>
<evidence type="ECO:0000256" key="5">
    <source>
        <dbReference type="ARBA" id="ARBA00023004"/>
    </source>
</evidence>
<evidence type="ECO:0000259" key="7">
    <source>
        <dbReference type="PROSITE" id="PS51379"/>
    </source>
</evidence>
<proteinExistence type="predicted"/>
<keyword evidence="4" id="KW-0249">Electron transport</keyword>
<accession>A0A645APB6</accession>
<dbReference type="SUPFAM" id="SSF50475">
    <property type="entry name" value="FMN-binding split barrel"/>
    <property type="match status" value="1"/>
</dbReference>
<evidence type="ECO:0000256" key="2">
    <source>
        <dbReference type="ARBA" id="ARBA00022485"/>
    </source>
</evidence>
<keyword evidence="1" id="KW-0813">Transport</keyword>